<evidence type="ECO:0000256" key="1">
    <source>
        <dbReference type="SAM" id="MobiDB-lite"/>
    </source>
</evidence>
<accession>A0A1Q5U3E1</accession>
<dbReference type="Proteomes" id="UP000186955">
    <property type="component" value="Unassembled WGS sequence"/>
</dbReference>
<reference evidence="2 3" key="1">
    <citation type="submission" date="2016-10" db="EMBL/GenBank/DDBJ databases">
        <title>Genome sequence of the ascomycete fungus Penicillium subrubescens.</title>
        <authorList>
            <person name="De Vries R.P."/>
            <person name="Peng M."/>
            <person name="Dilokpimol A."/>
            <person name="Hilden K."/>
            <person name="Makela M.R."/>
            <person name="Grigoriev I."/>
            <person name="Riley R."/>
            <person name="Granchi Z."/>
        </authorList>
    </citation>
    <scope>NUCLEOTIDE SEQUENCE [LARGE SCALE GENOMIC DNA]</scope>
    <source>
        <strain evidence="2 3">CBS 132785</strain>
    </source>
</reference>
<dbReference type="AlphaFoldDB" id="A0A1Q5U3E1"/>
<protein>
    <submittedName>
        <fullName evidence="2">Uncharacterized protein</fullName>
    </submittedName>
</protein>
<evidence type="ECO:0000313" key="2">
    <source>
        <dbReference type="EMBL" id="OKP06990.1"/>
    </source>
</evidence>
<organism evidence="2 3">
    <name type="scientific">Penicillium subrubescens</name>
    <dbReference type="NCBI Taxonomy" id="1316194"/>
    <lineage>
        <taxon>Eukaryota</taxon>
        <taxon>Fungi</taxon>
        <taxon>Dikarya</taxon>
        <taxon>Ascomycota</taxon>
        <taxon>Pezizomycotina</taxon>
        <taxon>Eurotiomycetes</taxon>
        <taxon>Eurotiomycetidae</taxon>
        <taxon>Eurotiales</taxon>
        <taxon>Aspergillaceae</taxon>
        <taxon>Penicillium</taxon>
    </lineage>
</organism>
<sequence length="260" mass="30048">MIDSHQGPEGKQHVIFPRTQGTKLPEVSQVSLPGIKKLEKGKRINIWSWKRSVHSTLIQLKLEDVIDTKIPCPFENDPNYERWRAWSTVVRCWLLNQLDPDVIEDVEQFGRHAEAEVDLEDRLPRYADNLYTLISKAFMAGEEYARSNAAIAIRRIRREKFDSVEEYIEEWRKAIIKLREQAISIHAYVAIKLMFLDLQDEMPMTINMLEDKIDPESSVTHDRFVGICNEIIAKSKKSLDENTPKPIDGMTNGPASRSTD</sequence>
<feature type="region of interest" description="Disordered" evidence="1">
    <location>
        <begin position="238"/>
        <end position="260"/>
    </location>
</feature>
<dbReference type="EMBL" id="MNBE01000585">
    <property type="protein sequence ID" value="OKP06990.1"/>
    <property type="molecule type" value="Genomic_DNA"/>
</dbReference>
<name>A0A1Q5U3E1_9EURO</name>
<keyword evidence="3" id="KW-1185">Reference proteome</keyword>
<evidence type="ECO:0000313" key="3">
    <source>
        <dbReference type="Proteomes" id="UP000186955"/>
    </source>
</evidence>
<proteinExistence type="predicted"/>
<dbReference type="STRING" id="1316194.A0A1Q5U3E1"/>
<gene>
    <name evidence="2" type="ORF">PENSUB_6173</name>
</gene>
<comment type="caution">
    <text evidence="2">The sequence shown here is derived from an EMBL/GenBank/DDBJ whole genome shotgun (WGS) entry which is preliminary data.</text>
</comment>